<keyword evidence="3" id="KW-1185">Reference proteome</keyword>
<dbReference type="Pfam" id="PF18922">
    <property type="entry name" value="DUF5672"/>
    <property type="match status" value="1"/>
</dbReference>
<organism evidence="2 3">
    <name type="scientific">Caballeronia temeraria</name>
    <dbReference type="NCBI Taxonomy" id="1777137"/>
    <lineage>
        <taxon>Bacteria</taxon>
        <taxon>Pseudomonadati</taxon>
        <taxon>Pseudomonadota</taxon>
        <taxon>Betaproteobacteria</taxon>
        <taxon>Burkholderiales</taxon>
        <taxon>Burkholderiaceae</taxon>
        <taxon>Caballeronia</taxon>
    </lineage>
</organism>
<feature type="domain" description="DUF5672" evidence="1">
    <location>
        <begin position="3"/>
        <end position="167"/>
    </location>
</feature>
<dbReference type="EMBL" id="FCOI02000015">
    <property type="protein sequence ID" value="SAK71414.1"/>
    <property type="molecule type" value="Genomic_DNA"/>
</dbReference>
<evidence type="ECO:0000313" key="3">
    <source>
        <dbReference type="Proteomes" id="UP000054624"/>
    </source>
</evidence>
<protein>
    <recommendedName>
        <fullName evidence="1">DUF5672 domain-containing protein</fullName>
    </recommendedName>
</protein>
<sequence>MSQKDYSLFMLFALWRVIETEYVLIVQDDGWLIDINNWSDEFLKYDYVGAPVQLGRVDKPEGTYWMKDFSWYSEIGRPDTFVIPVLNGGFSLRSRRMLRALIDHPHIRMEIPPPQIDESGPIRMTWFHDAPNEDVQLTGVLRRQLEAVGMRFAPLEVASRFAFEQAAFGELGGDPRLVLGMHGTWRRLVSIDPPIVRYNEKRSYLADDHPFEPAVIRMLEERGYRLEFVPEST</sequence>
<name>A0A158BMX0_9BURK</name>
<dbReference type="AlphaFoldDB" id="A0A158BMX0"/>
<reference evidence="3" key="1">
    <citation type="submission" date="2016-01" db="EMBL/GenBank/DDBJ databases">
        <authorList>
            <person name="Peeters Charlotte."/>
        </authorList>
    </citation>
    <scope>NUCLEOTIDE SEQUENCE [LARGE SCALE GENOMIC DNA]</scope>
</reference>
<proteinExistence type="predicted"/>
<evidence type="ECO:0000313" key="2">
    <source>
        <dbReference type="EMBL" id="SAK71414.1"/>
    </source>
</evidence>
<dbReference type="Proteomes" id="UP000054624">
    <property type="component" value="Unassembled WGS sequence"/>
</dbReference>
<gene>
    <name evidence="2" type="ORF">AWB76_04460</name>
</gene>
<accession>A0A158BMX0</accession>
<dbReference type="InterPro" id="IPR043729">
    <property type="entry name" value="DUF5672"/>
</dbReference>
<evidence type="ECO:0000259" key="1">
    <source>
        <dbReference type="Pfam" id="PF18922"/>
    </source>
</evidence>